<keyword evidence="10" id="KW-0812">Transmembrane</keyword>
<comment type="function">
    <text evidence="2">Could be a virulence factor.</text>
</comment>
<dbReference type="PANTHER" id="PTHR18896">
    <property type="entry name" value="PHOSPHOLIPASE D"/>
    <property type="match status" value="1"/>
</dbReference>
<keyword evidence="5" id="KW-0964">Secreted</keyword>
<dbReference type="CDD" id="cd09140">
    <property type="entry name" value="PLDc_vPLD1_2_like_bac_1"/>
    <property type="match status" value="1"/>
</dbReference>
<keyword evidence="8" id="KW-0443">Lipid metabolism</keyword>
<feature type="transmembrane region" description="Helical" evidence="10">
    <location>
        <begin position="473"/>
        <end position="494"/>
    </location>
</feature>
<dbReference type="GO" id="GO:0009395">
    <property type="term" value="P:phospholipid catabolic process"/>
    <property type="evidence" value="ECO:0007669"/>
    <property type="project" value="TreeGrafter"/>
</dbReference>
<keyword evidence="13" id="KW-1185">Reference proteome</keyword>
<keyword evidence="6" id="KW-0677">Repeat</keyword>
<evidence type="ECO:0000256" key="8">
    <source>
        <dbReference type="ARBA" id="ARBA00023098"/>
    </source>
</evidence>
<evidence type="ECO:0000256" key="4">
    <source>
        <dbReference type="ARBA" id="ARBA00018392"/>
    </source>
</evidence>
<evidence type="ECO:0000256" key="7">
    <source>
        <dbReference type="ARBA" id="ARBA00022801"/>
    </source>
</evidence>
<protein>
    <recommendedName>
        <fullName evidence="4">Phospholipase D</fullName>
    </recommendedName>
    <alternativeName>
        <fullName evidence="9">Choline phosphatase</fullName>
    </alternativeName>
</protein>
<evidence type="ECO:0000256" key="2">
    <source>
        <dbReference type="ARBA" id="ARBA00003145"/>
    </source>
</evidence>
<evidence type="ECO:0000256" key="3">
    <source>
        <dbReference type="ARBA" id="ARBA00004613"/>
    </source>
</evidence>
<dbReference type="PANTHER" id="PTHR18896:SF76">
    <property type="entry name" value="PHOSPHOLIPASE"/>
    <property type="match status" value="1"/>
</dbReference>
<accession>A0A5B2VAT6</accession>
<reference evidence="12 13" key="1">
    <citation type="submission" date="2019-09" db="EMBL/GenBank/DDBJ databases">
        <title>Salinarimonas rosea gen. nov., sp. nov., a new member of the a-2 subgroup of the Proteobacteria.</title>
        <authorList>
            <person name="Liu J."/>
        </authorList>
    </citation>
    <scope>NUCLEOTIDE SEQUENCE [LARGE SCALE GENOMIC DNA]</scope>
    <source>
        <strain evidence="12 13">BN140002</strain>
    </source>
</reference>
<dbReference type="SMART" id="SM00155">
    <property type="entry name" value="PLDc"/>
    <property type="match status" value="2"/>
</dbReference>
<dbReference type="GO" id="GO:0004630">
    <property type="term" value="F:phospholipase D activity"/>
    <property type="evidence" value="ECO:0007669"/>
    <property type="project" value="UniProtKB-EC"/>
</dbReference>
<dbReference type="Proteomes" id="UP000323142">
    <property type="component" value="Unassembled WGS sequence"/>
</dbReference>
<feature type="domain" description="PLD phosphodiesterase" evidence="11">
    <location>
        <begin position="123"/>
        <end position="150"/>
    </location>
</feature>
<dbReference type="Pfam" id="PF13091">
    <property type="entry name" value="PLDc_2"/>
    <property type="match status" value="1"/>
</dbReference>
<dbReference type="GO" id="GO:0005576">
    <property type="term" value="C:extracellular region"/>
    <property type="evidence" value="ECO:0007669"/>
    <property type="project" value="UniProtKB-SubCell"/>
</dbReference>
<comment type="subcellular location">
    <subcellularLocation>
        <location evidence="3">Secreted</location>
    </subcellularLocation>
</comment>
<keyword evidence="10" id="KW-0472">Membrane</keyword>
<evidence type="ECO:0000313" key="12">
    <source>
        <dbReference type="EMBL" id="KAA2235479.1"/>
    </source>
</evidence>
<keyword evidence="10" id="KW-1133">Transmembrane helix</keyword>
<dbReference type="PROSITE" id="PS50035">
    <property type="entry name" value="PLD"/>
    <property type="match status" value="2"/>
</dbReference>
<feature type="domain" description="PLD phosphodiesterase" evidence="11">
    <location>
        <begin position="338"/>
        <end position="365"/>
    </location>
</feature>
<dbReference type="InterPro" id="IPR001736">
    <property type="entry name" value="PLipase_D/transphosphatidylase"/>
</dbReference>
<evidence type="ECO:0000259" key="11">
    <source>
        <dbReference type="PROSITE" id="PS50035"/>
    </source>
</evidence>
<dbReference type="AlphaFoldDB" id="A0A5B2VAT6"/>
<proteinExistence type="predicted"/>
<dbReference type="SUPFAM" id="SSF56024">
    <property type="entry name" value="Phospholipase D/nuclease"/>
    <property type="match status" value="2"/>
</dbReference>
<dbReference type="InterPro" id="IPR015679">
    <property type="entry name" value="PLipase_D_fam"/>
</dbReference>
<evidence type="ECO:0000256" key="10">
    <source>
        <dbReference type="SAM" id="Phobius"/>
    </source>
</evidence>
<evidence type="ECO:0000256" key="9">
    <source>
        <dbReference type="ARBA" id="ARBA00029594"/>
    </source>
</evidence>
<evidence type="ECO:0000256" key="5">
    <source>
        <dbReference type="ARBA" id="ARBA00022525"/>
    </source>
</evidence>
<name>A0A5B2VAT6_9HYPH</name>
<dbReference type="Pfam" id="PF00614">
    <property type="entry name" value="PLDc"/>
    <property type="match status" value="1"/>
</dbReference>
<dbReference type="EMBL" id="VUOA01000035">
    <property type="protein sequence ID" value="KAA2235479.1"/>
    <property type="molecule type" value="Genomic_DNA"/>
</dbReference>
<gene>
    <name evidence="12" type="ORF">F0L46_19545</name>
</gene>
<dbReference type="CDD" id="cd09143">
    <property type="entry name" value="PLDc_vPLD1_2_like_bac_2"/>
    <property type="match status" value="1"/>
</dbReference>
<dbReference type="InterPro" id="IPR025202">
    <property type="entry name" value="PLD-like_dom"/>
</dbReference>
<comment type="catalytic activity">
    <reaction evidence="1">
        <text>a 1,2-diacyl-sn-glycero-3-phosphocholine + H2O = a 1,2-diacyl-sn-glycero-3-phosphate + choline + H(+)</text>
        <dbReference type="Rhea" id="RHEA:14445"/>
        <dbReference type="ChEBI" id="CHEBI:15354"/>
        <dbReference type="ChEBI" id="CHEBI:15377"/>
        <dbReference type="ChEBI" id="CHEBI:15378"/>
        <dbReference type="ChEBI" id="CHEBI:57643"/>
        <dbReference type="ChEBI" id="CHEBI:58608"/>
        <dbReference type="EC" id="3.1.4.4"/>
    </reaction>
</comment>
<reference evidence="12 13" key="2">
    <citation type="submission" date="2019-09" db="EMBL/GenBank/DDBJ databases">
        <authorList>
            <person name="Jin C."/>
        </authorList>
    </citation>
    <scope>NUCLEOTIDE SEQUENCE [LARGE SCALE GENOMIC DNA]</scope>
    <source>
        <strain evidence="12 13">BN140002</strain>
    </source>
</reference>
<organism evidence="12 13">
    <name type="scientific">Salinarimonas soli</name>
    <dbReference type="NCBI Taxonomy" id="1638099"/>
    <lineage>
        <taxon>Bacteria</taxon>
        <taxon>Pseudomonadati</taxon>
        <taxon>Pseudomonadota</taxon>
        <taxon>Alphaproteobacteria</taxon>
        <taxon>Hyphomicrobiales</taxon>
        <taxon>Salinarimonadaceae</taxon>
        <taxon>Salinarimonas</taxon>
    </lineage>
</organism>
<sequence length="500" mass="54915">MRPGRNCWRLARADHVAVIVDAADYFAAAKAAILKARHTVFLIGWDFDWRIGLERRDPMPGVPDDLGGFLTHVVDNRPDLRIFVLRWDLSFLKFPFRAAIPLKILDWMAGRRLDLRADHEHPMGACHHQKIVVIDDALAFCGGIDMTLHRWDTPAHADDEPYRVEAGGDVYGPWHDATTCVDGDAARTLGELARERWRRATGEEIPPAPPCIPSWPEELAPDFTDVDIAVARTQPAYGDAQPEVREIEALYLDAVAAARRSLYIETQYFASHRIVSAMIRRLAEPDGPEIVVINPKTSVGWLEEEAMGSARAVLLRDVRAADAHGRFRLYTPVTEGGADIYVHAKVVIVDDRLLRIGSSNVNNRSMGLDTECDLVVEAQPGTPDHDGVRVSIAAIRTRLLAEHLGVEREAVEAALDREGGSLVRAIDGLRRPHGRSLVPFEAPELNAAEEAMARSHLLDPDRPEAMSKVAAKAGLGTALAVGLVAGAAAAGLALRSKRQE</sequence>
<comment type="caution">
    <text evidence="12">The sequence shown here is derived from an EMBL/GenBank/DDBJ whole genome shotgun (WGS) entry which is preliminary data.</text>
</comment>
<dbReference type="OrthoDB" id="8828485at2"/>
<evidence type="ECO:0000313" key="13">
    <source>
        <dbReference type="Proteomes" id="UP000323142"/>
    </source>
</evidence>
<evidence type="ECO:0000256" key="6">
    <source>
        <dbReference type="ARBA" id="ARBA00022737"/>
    </source>
</evidence>
<dbReference type="Gene3D" id="3.30.870.10">
    <property type="entry name" value="Endonuclease Chain A"/>
    <property type="match status" value="2"/>
</dbReference>
<evidence type="ECO:0000256" key="1">
    <source>
        <dbReference type="ARBA" id="ARBA00000798"/>
    </source>
</evidence>
<keyword evidence="7" id="KW-0378">Hydrolase</keyword>